<dbReference type="EMBL" id="QLUW01000003">
    <property type="protein sequence ID" value="RAP75217.1"/>
    <property type="molecule type" value="Genomic_DNA"/>
</dbReference>
<comment type="function">
    <text evidence="1">Transcriptional repressor of xylose-utilizing enzymes.</text>
</comment>
<protein>
    <submittedName>
        <fullName evidence="4">ROK family protein</fullName>
    </submittedName>
</protein>
<keyword evidence="3" id="KW-0119">Carbohydrate metabolism</keyword>
<dbReference type="InterPro" id="IPR036388">
    <property type="entry name" value="WH-like_DNA-bd_sf"/>
</dbReference>
<dbReference type="SUPFAM" id="SSF53067">
    <property type="entry name" value="Actin-like ATPase domain"/>
    <property type="match status" value="1"/>
</dbReference>
<gene>
    <name evidence="4" type="ORF">DL346_17735</name>
</gene>
<dbReference type="Gene3D" id="3.30.420.40">
    <property type="match status" value="2"/>
</dbReference>
<dbReference type="OrthoDB" id="9796533at2"/>
<keyword evidence="3" id="KW-0859">Xylose metabolism</keyword>
<dbReference type="PANTHER" id="PTHR18964:SF149">
    <property type="entry name" value="BIFUNCTIONAL UDP-N-ACETYLGLUCOSAMINE 2-EPIMERASE_N-ACETYLMANNOSAMINE KINASE"/>
    <property type="match status" value="1"/>
</dbReference>
<dbReference type="GO" id="GO:0042732">
    <property type="term" value="P:D-xylose metabolic process"/>
    <property type="evidence" value="ECO:0007669"/>
    <property type="project" value="UniProtKB-KW"/>
</dbReference>
<reference evidence="4 5" key="1">
    <citation type="submission" date="2018-06" db="EMBL/GenBank/DDBJ databases">
        <title>Paenibacillus montanisoli sp. nov., isolated from mountain area soil.</title>
        <authorList>
            <person name="Wu M."/>
        </authorList>
    </citation>
    <scope>NUCLEOTIDE SEQUENCE [LARGE SCALE GENOMIC DNA]</scope>
    <source>
        <strain evidence="4 5">RA17</strain>
    </source>
</reference>
<name>A0A328TXL0_9BACL</name>
<proteinExistence type="inferred from homology"/>
<dbReference type="InterPro" id="IPR000600">
    <property type="entry name" value="ROK"/>
</dbReference>
<organism evidence="4 5">
    <name type="scientific">Paenibacillus montanisoli</name>
    <dbReference type="NCBI Taxonomy" id="2081970"/>
    <lineage>
        <taxon>Bacteria</taxon>
        <taxon>Bacillati</taxon>
        <taxon>Bacillota</taxon>
        <taxon>Bacilli</taxon>
        <taxon>Bacillales</taxon>
        <taxon>Paenibacillaceae</taxon>
        <taxon>Paenibacillus</taxon>
    </lineage>
</organism>
<dbReference type="AlphaFoldDB" id="A0A328TXL0"/>
<dbReference type="Proteomes" id="UP000249260">
    <property type="component" value="Unassembled WGS sequence"/>
</dbReference>
<evidence type="ECO:0000256" key="2">
    <source>
        <dbReference type="ARBA" id="ARBA00006479"/>
    </source>
</evidence>
<dbReference type="InterPro" id="IPR043129">
    <property type="entry name" value="ATPase_NBD"/>
</dbReference>
<comment type="similarity">
    <text evidence="2">Belongs to the ROK (NagC/XylR) family.</text>
</comment>
<evidence type="ECO:0000313" key="4">
    <source>
        <dbReference type="EMBL" id="RAP75217.1"/>
    </source>
</evidence>
<dbReference type="InterPro" id="IPR036390">
    <property type="entry name" value="WH_DNA-bd_sf"/>
</dbReference>
<evidence type="ECO:0000313" key="5">
    <source>
        <dbReference type="Proteomes" id="UP000249260"/>
    </source>
</evidence>
<accession>A0A328TXL0</accession>
<sequence length="422" mass="45756">MAVHSMRGANNRTVKSMNRTAALQYIRKQGQASRADIAGHTRLSFTAVKNMIDELVSCRLIGEVGYDESSGGRKPLLYKLKEDRFYAIGLHLSVSRIHVAVLNLEGSVKARFETETDPDTLQSDAIVGQLIGCIEEAIRSSEVERSRILGIGMAIPGPLDPFEGIVLSPPNMQGLAGVPLKRRIADHFGIETFIEKDADLIALGEYWHGAAQGKQNVFYLDADIGIGSGMILGGKLHHGSPYGAGEVGHGTIHLDGPRCNCGNYGCLEAVASGIAIERRAGEEIRRGAETTFRERYLADENSVSIYTILQEAKSGDPLSNQLLLESARYVGIALGNVIHLLMPEIVIIGGTLAHGYQPYVEQTRDIAMNRIFAAFADKVRIHKAELGMLGGAIGAGTLVLEHFFGKDVSEWAESEPPLLLQE</sequence>
<evidence type="ECO:0000256" key="1">
    <source>
        <dbReference type="ARBA" id="ARBA00002486"/>
    </source>
</evidence>
<dbReference type="SUPFAM" id="SSF46785">
    <property type="entry name" value="Winged helix' DNA-binding domain"/>
    <property type="match status" value="1"/>
</dbReference>
<evidence type="ECO:0000256" key="3">
    <source>
        <dbReference type="ARBA" id="ARBA00022629"/>
    </source>
</evidence>
<dbReference type="Gene3D" id="1.10.10.10">
    <property type="entry name" value="Winged helix-like DNA-binding domain superfamily/Winged helix DNA-binding domain"/>
    <property type="match status" value="1"/>
</dbReference>
<dbReference type="Pfam" id="PF00480">
    <property type="entry name" value="ROK"/>
    <property type="match status" value="1"/>
</dbReference>
<comment type="caution">
    <text evidence="4">The sequence shown here is derived from an EMBL/GenBank/DDBJ whole genome shotgun (WGS) entry which is preliminary data.</text>
</comment>
<dbReference type="PANTHER" id="PTHR18964">
    <property type="entry name" value="ROK (REPRESSOR, ORF, KINASE) FAMILY"/>
    <property type="match status" value="1"/>
</dbReference>
<keyword evidence="5" id="KW-1185">Reference proteome</keyword>